<dbReference type="FunFam" id="3.20.20.70:FF:000424">
    <property type="entry name" value="Inosine-5'-monophosphate dehydrogenase 2"/>
    <property type="match status" value="1"/>
</dbReference>
<protein>
    <recommendedName>
        <fullName evidence="8">CBS domain-containing protein</fullName>
    </recommendedName>
</protein>
<dbReference type="PIRSF" id="PIRSF000130">
    <property type="entry name" value="IMPDH"/>
    <property type="match status" value="1"/>
</dbReference>
<organism evidence="9 10">
    <name type="scientific">Candidatus Wolfebacteria bacterium RIFCSPLOWO2_01_FULL_45_19</name>
    <dbReference type="NCBI Taxonomy" id="1802557"/>
    <lineage>
        <taxon>Bacteria</taxon>
        <taxon>Candidatus Wolfeibacteriota</taxon>
    </lineage>
</organism>
<reference evidence="9 10" key="1">
    <citation type="journal article" date="2016" name="Nat. Commun.">
        <title>Thousands of microbial genomes shed light on interconnected biogeochemical processes in an aquifer system.</title>
        <authorList>
            <person name="Anantharaman K."/>
            <person name="Brown C.T."/>
            <person name="Hug L.A."/>
            <person name="Sharon I."/>
            <person name="Castelle C.J."/>
            <person name="Probst A.J."/>
            <person name="Thomas B.C."/>
            <person name="Singh A."/>
            <person name="Wilkins M.J."/>
            <person name="Karaoz U."/>
            <person name="Brodie E.L."/>
            <person name="Williams K.H."/>
            <person name="Hubbard S.S."/>
            <person name="Banfield J.F."/>
        </authorList>
    </citation>
    <scope>NUCLEOTIDE SEQUENCE [LARGE SCALE GENOMIC DNA]</scope>
</reference>
<dbReference type="Pfam" id="PF00571">
    <property type="entry name" value="CBS"/>
    <property type="match status" value="2"/>
</dbReference>
<keyword evidence="2" id="KW-0479">Metal-binding</keyword>
<dbReference type="GO" id="GO:0003938">
    <property type="term" value="F:IMP dehydrogenase activity"/>
    <property type="evidence" value="ECO:0007669"/>
    <property type="project" value="InterPro"/>
</dbReference>
<feature type="binding site" description="in other chain" evidence="6">
    <location>
        <position position="326"/>
    </location>
    <ligand>
        <name>K(+)</name>
        <dbReference type="ChEBI" id="CHEBI:29103"/>
        <note>ligand shared between two tetrameric partners</note>
    </ligand>
</feature>
<evidence type="ECO:0000313" key="10">
    <source>
        <dbReference type="Proteomes" id="UP000178946"/>
    </source>
</evidence>
<evidence type="ECO:0000256" key="4">
    <source>
        <dbReference type="ARBA" id="ARBA00023122"/>
    </source>
</evidence>
<sequence>MKEVALTKEEKKAILEYLKFKGLPVNLCVTFDDLAMPEDYSEVRSRADINDFGAKLVDGLKLGIPIVSANMESVTGVDMAVSLAREGGLGFLPQTIAAEKRAEMIAQIRRTDSAFVENPLTVNLRHTLNDLRKLKETFGISSFVVIDESRTPIGIITTRDWCYETVLSKTVAQLICSDKQLIKSREDISLEAAVVIFRDYRIEKLPLVDKDEKLSGLITAHGLFYKLRHPRATRDDKGRFIAAASVGVGKYFTSEHLKEIELQVANGASLLLVDTARAFSINAKEALLEIKKNFPNLPLVVGNVSTAKGAKFLFEHGADCVKVNVGAGRVCTTRRVSGAGIPQVTAIAECSVIARRYGKTIIGDGGMKDSLDMFYAIAAGADILMTGNLLVGAEESAALKKLKYIESEGDSFLVKKYEGSASIEAQMKRMTQGTLDRIRHPEGDIKDKPFAGNIQEIISGYLNSFRSAMSYYGVRSLKEVREKVVFRLQTSSGRYEGTKR</sequence>
<dbReference type="SMART" id="SM00116">
    <property type="entry name" value="CBS"/>
    <property type="match status" value="2"/>
</dbReference>
<dbReference type="InterPro" id="IPR001093">
    <property type="entry name" value="IMP_DH_GMPRt"/>
</dbReference>
<dbReference type="SUPFAM" id="SSF54631">
    <property type="entry name" value="CBS-domain pair"/>
    <property type="match status" value="1"/>
</dbReference>
<name>A0A1F8DQB4_9BACT</name>
<dbReference type="AlphaFoldDB" id="A0A1F8DQB4"/>
<gene>
    <name evidence="9" type="ORF">A3A20_01040</name>
</gene>
<dbReference type="PANTHER" id="PTHR11911:SF111">
    <property type="entry name" value="INOSINE-5'-MONOPHOSPHATE DEHYDROGENASE"/>
    <property type="match status" value="1"/>
</dbReference>
<dbReference type="CDD" id="cd04601">
    <property type="entry name" value="CBS_pair_IMPDH"/>
    <property type="match status" value="1"/>
</dbReference>
<feature type="domain" description="CBS" evidence="8">
    <location>
        <begin position="177"/>
        <end position="233"/>
    </location>
</feature>
<dbReference type="InterPro" id="IPR000644">
    <property type="entry name" value="CBS_dom"/>
</dbReference>
<feature type="binding site" description="in other chain" evidence="6">
    <location>
        <position position="328"/>
    </location>
    <ligand>
        <name>K(+)</name>
        <dbReference type="ChEBI" id="CHEBI:29103"/>
        <note>ligand shared between two tetrameric partners</note>
    </ligand>
</feature>
<evidence type="ECO:0000256" key="5">
    <source>
        <dbReference type="PIRSR" id="PIRSR000130-3"/>
    </source>
</evidence>
<dbReference type="Gene3D" id="3.20.20.70">
    <property type="entry name" value="Aldolase class I"/>
    <property type="match status" value="1"/>
</dbReference>
<dbReference type="GO" id="GO:0006183">
    <property type="term" value="P:GTP biosynthetic process"/>
    <property type="evidence" value="ECO:0007669"/>
    <property type="project" value="TreeGrafter"/>
</dbReference>
<comment type="caution">
    <text evidence="9">The sequence shown here is derived from an EMBL/GenBank/DDBJ whole genome shotgun (WGS) entry which is preliminary data.</text>
</comment>
<comment type="similarity">
    <text evidence="1">Belongs to the IMPDH/GMPR family.</text>
</comment>
<evidence type="ECO:0000313" key="9">
    <source>
        <dbReference type="EMBL" id="OGM90823.1"/>
    </source>
</evidence>
<dbReference type="STRING" id="1802557.A3A20_01040"/>
<keyword evidence="4 7" id="KW-0129">CBS domain</keyword>
<evidence type="ECO:0000256" key="7">
    <source>
        <dbReference type="PROSITE-ProRule" id="PRU00703"/>
    </source>
</evidence>
<dbReference type="PROSITE" id="PS51371">
    <property type="entry name" value="CBS"/>
    <property type="match status" value="1"/>
</dbReference>
<dbReference type="GO" id="GO:0046872">
    <property type="term" value="F:metal ion binding"/>
    <property type="evidence" value="ECO:0007669"/>
    <property type="project" value="UniProtKB-KW"/>
</dbReference>
<dbReference type="InterPro" id="IPR013785">
    <property type="entry name" value="Aldolase_TIM"/>
</dbReference>
<evidence type="ECO:0000256" key="6">
    <source>
        <dbReference type="PIRSR" id="PIRSR000130-4"/>
    </source>
</evidence>
<evidence type="ECO:0000256" key="3">
    <source>
        <dbReference type="ARBA" id="ARBA00023002"/>
    </source>
</evidence>
<keyword evidence="5" id="KW-0520">NAD</keyword>
<evidence type="ECO:0000259" key="8">
    <source>
        <dbReference type="PROSITE" id="PS51371"/>
    </source>
</evidence>
<evidence type="ECO:0000256" key="2">
    <source>
        <dbReference type="ARBA" id="ARBA00022723"/>
    </source>
</evidence>
<keyword evidence="6" id="KW-0630">Potassium</keyword>
<keyword evidence="3" id="KW-0560">Oxidoreductase</keyword>
<feature type="binding site" description="in other chain" evidence="6">
    <location>
        <position position="331"/>
    </location>
    <ligand>
        <name>K(+)</name>
        <dbReference type="ChEBI" id="CHEBI:29103"/>
        <note>ligand shared between two tetrameric partners</note>
    </ligand>
</feature>
<dbReference type="SMART" id="SM01240">
    <property type="entry name" value="IMPDH"/>
    <property type="match status" value="1"/>
</dbReference>
<dbReference type="PANTHER" id="PTHR11911">
    <property type="entry name" value="INOSINE-5-MONOPHOSPHATE DEHYDROGENASE RELATED"/>
    <property type="match status" value="1"/>
</dbReference>
<evidence type="ECO:0000256" key="1">
    <source>
        <dbReference type="ARBA" id="ARBA00005502"/>
    </source>
</evidence>
<dbReference type="Proteomes" id="UP000178946">
    <property type="component" value="Unassembled WGS sequence"/>
</dbReference>
<dbReference type="Pfam" id="PF00478">
    <property type="entry name" value="IMPDH"/>
    <property type="match status" value="1"/>
</dbReference>
<dbReference type="InterPro" id="IPR046342">
    <property type="entry name" value="CBS_dom_sf"/>
</dbReference>
<feature type="binding site" evidence="5">
    <location>
        <begin position="274"/>
        <end position="276"/>
    </location>
    <ligand>
        <name>NAD(+)</name>
        <dbReference type="ChEBI" id="CHEBI:57540"/>
    </ligand>
</feature>
<dbReference type="InterPro" id="IPR005990">
    <property type="entry name" value="IMP_DH"/>
</dbReference>
<dbReference type="EMBL" id="MGIR01000007">
    <property type="protein sequence ID" value="OGM90823.1"/>
    <property type="molecule type" value="Genomic_DNA"/>
</dbReference>
<accession>A0A1F8DQB4</accession>
<proteinExistence type="inferred from homology"/>
<dbReference type="SUPFAM" id="SSF51412">
    <property type="entry name" value="Inosine monophosphate dehydrogenase (IMPDH)"/>
    <property type="match status" value="1"/>
</dbReference>